<feature type="region of interest" description="Disordered" evidence="1">
    <location>
        <begin position="134"/>
        <end position="166"/>
    </location>
</feature>
<proteinExistence type="predicted"/>
<accession>A0A166MTP2</accession>
<feature type="compositionally biased region" description="Basic and acidic residues" evidence="1">
    <location>
        <begin position="149"/>
        <end position="159"/>
    </location>
</feature>
<protein>
    <submittedName>
        <fullName evidence="2">Uncharacterized protein</fullName>
    </submittedName>
</protein>
<dbReference type="InParanoid" id="A0A166MTP2"/>
<gene>
    <name evidence="2" type="ORF">EXIGLDRAFT_38327</name>
</gene>
<dbReference type="AlphaFoldDB" id="A0A166MTP2"/>
<evidence type="ECO:0000256" key="1">
    <source>
        <dbReference type="SAM" id="MobiDB-lite"/>
    </source>
</evidence>
<name>A0A166MTP2_EXIGL</name>
<evidence type="ECO:0000313" key="3">
    <source>
        <dbReference type="Proteomes" id="UP000077266"/>
    </source>
</evidence>
<reference evidence="2 3" key="1">
    <citation type="journal article" date="2016" name="Mol. Biol. Evol.">
        <title>Comparative Genomics of Early-Diverging Mushroom-Forming Fungi Provides Insights into the Origins of Lignocellulose Decay Capabilities.</title>
        <authorList>
            <person name="Nagy L.G."/>
            <person name="Riley R."/>
            <person name="Tritt A."/>
            <person name="Adam C."/>
            <person name="Daum C."/>
            <person name="Floudas D."/>
            <person name="Sun H."/>
            <person name="Yadav J.S."/>
            <person name="Pangilinan J."/>
            <person name="Larsson K.H."/>
            <person name="Matsuura K."/>
            <person name="Barry K."/>
            <person name="Labutti K."/>
            <person name="Kuo R."/>
            <person name="Ohm R.A."/>
            <person name="Bhattacharya S.S."/>
            <person name="Shirouzu T."/>
            <person name="Yoshinaga Y."/>
            <person name="Martin F.M."/>
            <person name="Grigoriev I.V."/>
            <person name="Hibbett D.S."/>
        </authorList>
    </citation>
    <scope>NUCLEOTIDE SEQUENCE [LARGE SCALE GENOMIC DNA]</scope>
    <source>
        <strain evidence="2 3">HHB12029</strain>
    </source>
</reference>
<organism evidence="2 3">
    <name type="scientific">Exidia glandulosa HHB12029</name>
    <dbReference type="NCBI Taxonomy" id="1314781"/>
    <lineage>
        <taxon>Eukaryota</taxon>
        <taxon>Fungi</taxon>
        <taxon>Dikarya</taxon>
        <taxon>Basidiomycota</taxon>
        <taxon>Agaricomycotina</taxon>
        <taxon>Agaricomycetes</taxon>
        <taxon>Auriculariales</taxon>
        <taxon>Exidiaceae</taxon>
        <taxon>Exidia</taxon>
    </lineage>
</organism>
<dbReference type="EMBL" id="KV426922">
    <property type="protein sequence ID" value="KZV78386.1"/>
    <property type="molecule type" value="Genomic_DNA"/>
</dbReference>
<sequence>MHLPFAHDRETRRCGVARRRVIDSADASQSRRRARVEMLLLSLTTIGTEGQNSVYFSSRVTQVYVHVVPGTAPRLRLDRPTRATRTVSVAREEAIVGPSTSLFLRPHSTSYRGAADERVEVLLLSLPTLSDSGSLDGGEGMLSTARLPSDARSRCDENSRPTPGACLHARSVTCRTESAHVSRSLHQQPPPNV</sequence>
<keyword evidence="3" id="KW-1185">Reference proteome</keyword>
<evidence type="ECO:0000313" key="2">
    <source>
        <dbReference type="EMBL" id="KZV78386.1"/>
    </source>
</evidence>
<dbReference type="Proteomes" id="UP000077266">
    <property type="component" value="Unassembled WGS sequence"/>
</dbReference>